<protein>
    <submittedName>
        <fullName evidence="1">Uncharacterized protein</fullName>
    </submittedName>
</protein>
<comment type="caution">
    <text evidence="1">The sequence shown here is derived from an EMBL/GenBank/DDBJ whole genome shotgun (WGS) entry which is preliminary data.</text>
</comment>
<proteinExistence type="predicted"/>
<organism evidence="1 2">
    <name type="scientific">Vermiconidia calcicola</name>
    <dbReference type="NCBI Taxonomy" id="1690605"/>
    <lineage>
        <taxon>Eukaryota</taxon>
        <taxon>Fungi</taxon>
        <taxon>Dikarya</taxon>
        <taxon>Ascomycota</taxon>
        <taxon>Pezizomycotina</taxon>
        <taxon>Dothideomycetes</taxon>
        <taxon>Dothideomycetidae</taxon>
        <taxon>Mycosphaerellales</taxon>
        <taxon>Extremaceae</taxon>
        <taxon>Vermiconidia</taxon>
    </lineage>
</organism>
<name>A0ACC3NJL5_9PEZI</name>
<gene>
    <name evidence="1" type="ORF">LTR37_005869</name>
</gene>
<evidence type="ECO:0000313" key="2">
    <source>
        <dbReference type="Proteomes" id="UP001281147"/>
    </source>
</evidence>
<reference evidence="1" key="1">
    <citation type="submission" date="2023-07" db="EMBL/GenBank/DDBJ databases">
        <title>Black Yeasts Isolated from many extreme environments.</title>
        <authorList>
            <person name="Coleine C."/>
            <person name="Stajich J.E."/>
            <person name="Selbmann L."/>
        </authorList>
    </citation>
    <scope>NUCLEOTIDE SEQUENCE</scope>
    <source>
        <strain evidence="1">CCFEE 5714</strain>
    </source>
</reference>
<keyword evidence="2" id="KW-1185">Reference proteome</keyword>
<accession>A0ACC3NJL5</accession>
<dbReference type="EMBL" id="JAUTXU010000037">
    <property type="protein sequence ID" value="KAK3717479.1"/>
    <property type="molecule type" value="Genomic_DNA"/>
</dbReference>
<sequence length="200" mass="21666">MNAHSQSLPERVADPLTINFLKQILDVKKPNSVVLTGDQLHHEIRALRKARLEGMKEGTDRFPPHLSLAFVHIPLPEYADSSNLVMTGGHRREPTEGPSFNSRFYDVLAAEGVAASDQHEESDLRPKDPTMAGGPRLCHAGGVGFGGYSGCIKTWKRVEYAEEKVDEVMLVNGDAVVVPPPAEDDADESTASVSAAQAVL</sequence>
<evidence type="ECO:0000313" key="1">
    <source>
        <dbReference type="EMBL" id="KAK3717479.1"/>
    </source>
</evidence>
<dbReference type="Proteomes" id="UP001281147">
    <property type="component" value="Unassembled WGS sequence"/>
</dbReference>